<dbReference type="SUPFAM" id="SSF81935">
    <property type="entry name" value="N-terminal domain of bifunctional PutA protein"/>
    <property type="match status" value="1"/>
</dbReference>
<dbReference type="Gene3D" id="1.20.5.550">
    <property type="entry name" value="Single Helix bin"/>
    <property type="match status" value="1"/>
</dbReference>
<dbReference type="InterPro" id="IPR016161">
    <property type="entry name" value="Ald_DH/histidinol_DH"/>
</dbReference>
<proteinExistence type="inferred from homology"/>
<evidence type="ECO:0000259" key="8">
    <source>
        <dbReference type="Pfam" id="PF14850"/>
    </source>
</evidence>
<evidence type="ECO:0000259" key="6">
    <source>
        <dbReference type="Pfam" id="PF00171"/>
    </source>
</evidence>
<dbReference type="Gene3D" id="3.40.605.10">
    <property type="entry name" value="Aldehyde Dehydrogenase, Chain A, domain 1"/>
    <property type="match status" value="1"/>
</dbReference>
<dbReference type="InterPro" id="IPR016162">
    <property type="entry name" value="Ald_DH_N"/>
</dbReference>
<comment type="catalytic activity">
    <reaction evidence="5">
        <text>L-proline + a quinone = (S)-1-pyrroline-5-carboxylate + a quinol + H(+)</text>
        <dbReference type="Rhea" id="RHEA:23784"/>
        <dbReference type="ChEBI" id="CHEBI:15378"/>
        <dbReference type="ChEBI" id="CHEBI:17388"/>
        <dbReference type="ChEBI" id="CHEBI:24646"/>
        <dbReference type="ChEBI" id="CHEBI:60039"/>
        <dbReference type="ChEBI" id="CHEBI:132124"/>
        <dbReference type="EC" id="1.5.5.2"/>
    </reaction>
</comment>
<dbReference type="SUPFAM" id="SSF51730">
    <property type="entry name" value="FAD-linked oxidoreductase"/>
    <property type="match status" value="1"/>
</dbReference>
<name>A0ABS0ESJ9_9BURK</name>
<dbReference type="NCBIfam" id="NF008869">
    <property type="entry name" value="PRK11904.1"/>
    <property type="match status" value="1"/>
</dbReference>
<dbReference type="InterPro" id="IPR041349">
    <property type="entry name" value="PRODH"/>
</dbReference>
<dbReference type="PROSITE" id="PS00070">
    <property type="entry name" value="ALDEHYDE_DEHYDR_CYS"/>
    <property type="match status" value="1"/>
</dbReference>
<feature type="domain" description="Proline utilization A proline dehydrogenase N-terminal" evidence="9">
    <location>
        <begin position="22"/>
        <end position="69"/>
    </location>
</feature>
<dbReference type="EC" id="1.2.1.88" evidence="5"/>
<dbReference type="InterPro" id="IPR025703">
    <property type="entry name" value="Bifunct_PutA"/>
</dbReference>
<dbReference type="EC" id="1.5.5.2" evidence="5"/>
<dbReference type="Gene3D" id="3.20.20.220">
    <property type="match status" value="1"/>
</dbReference>
<feature type="domain" description="Proline dehydrogenase" evidence="7">
    <location>
        <begin position="199"/>
        <end position="495"/>
    </location>
</feature>
<evidence type="ECO:0000256" key="4">
    <source>
        <dbReference type="ARBA" id="ARBA00048142"/>
    </source>
</evidence>
<dbReference type="Proteomes" id="UP000657372">
    <property type="component" value="Unassembled WGS sequence"/>
</dbReference>
<dbReference type="InterPro" id="IPR002872">
    <property type="entry name" value="Proline_DH_dom"/>
</dbReference>
<evidence type="ECO:0000313" key="11">
    <source>
        <dbReference type="Proteomes" id="UP000657372"/>
    </source>
</evidence>
<dbReference type="InterPro" id="IPR016160">
    <property type="entry name" value="Ald_DH_CS_CYS"/>
</dbReference>
<feature type="domain" description="Aldehyde dehydrogenase" evidence="6">
    <location>
        <begin position="580"/>
        <end position="1018"/>
    </location>
</feature>
<evidence type="ECO:0000256" key="2">
    <source>
        <dbReference type="ARBA" id="ARBA00023002"/>
    </source>
</evidence>
<dbReference type="RefSeq" id="WP_195874886.1">
    <property type="nucleotide sequence ID" value="NZ_JADOEL010000003.1"/>
</dbReference>
<dbReference type="InterPro" id="IPR024090">
    <property type="entry name" value="PRODH_PutA_dom_I"/>
</dbReference>
<reference evidence="10 11" key="1">
    <citation type="submission" date="2020-11" db="EMBL/GenBank/DDBJ databases">
        <title>WGS of Herminiimonas contaminans strain Marseille-Q4544 isolated from planarians Schmidtea mediterranea.</title>
        <authorList>
            <person name="Kangale L."/>
        </authorList>
    </citation>
    <scope>NUCLEOTIDE SEQUENCE [LARGE SCALE GENOMIC DNA]</scope>
    <source>
        <strain evidence="10 11">Marseille-Q4544</strain>
    </source>
</reference>
<comment type="caution">
    <text evidence="10">The sequence shown here is derived from an EMBL/GenBank/DDBJ whole genome shotgun (WGS) entry which is preliminary data.</text>
</comment>
<dbReference type="InterPro" id="IPR024089">
    <property type="entry name" value="PRODH_PutA_dom_I/II"/>
</dbReference>
<keyword evidence="5" id="KW-0804">Transcription</keyword>
<comment type="function">
    <text evidence="5">Oxidizes proline to glutamate for use as a carbon and nitrogen source.</text>
</comment>
<dbReference type="Pfam" id="PF14850">
    <property type="entry name" value="Pro_dh-DNA_bdg"/>
    <property type="match status" value="1"/>
</dbReference>
<protein>
    <recommendedName>
        <fullName evidence="5">Bifunctional protein PutA</fullName>
    </recommendedName>
    <domain>
        <recommendedName>
            <fullName evidence="5">Proline dehydrogenase</fullName>
            <ecNumber evidence="5">1.5.5.2</ecNumber>
        </recommendedName>
        <alternativeName>
            <fullName evidence="5">Proline oxidase</fullName>
        </alternativeName>
    </domain>
    <domain>
        <recommendedName>
            <fullName evidence="5">Delta-1-pyrroline-5-carboxylate dehydrogenase</fullName>
            <shortName evidence="5">P5C dehydrogenase</shortName>
            <ecNumber evidence="5">1.2.1.88</ecNumber>
        </recommendedName>
        <alternativeName>
            <fullName evidence="5">L-glutamate gamma-semialdehyde dehydrogenase</fullName>
        </alternativeName>
    </domain>
</protein>
<dbReference type="PIRSF" id="PIRSF000197">
    <property type="entry name" value="Bifunct_PutA"/>
    <property type="match status" value="1"/>
</dbReference>
<dbReference type="SUPFAM" id="SSF53720">
    <property type="entry name" value="ALDH-like"/>
    <property type="match status" value="1"/>
</dbReference>
<keyword evidence="2 5" id="KW-0560">Oxidoreductase</keyword>
<evidence type="ECO:0000256" key="5">
    <source>
        <dbReference type="PIRNR" id="PIRNR000197"/>
    </source>
</evidence>
<dbReference type="EMBL" id="JADOEL010000003">
    <property type="protein sequence ID" value="MBF8177029.1"/>
    <property type="molecule type" value="Genomic_DNA"/>
</dbReference>
<dbReference type="Pfam" id="PF18327">
    <property type="entry name" value="PRODH"/>
    <property type="match status" value="1"/>
</dbReference>
<dbReference type="InterPro" id="IPR024082">
    <property type="entry name" value="PRODH_PutA_dom_II"/>
</dbReference>
<gene>
    <name evidence="10" type="primary">putA</name>
    <name evidence="10" type="ORF">IXC47_04955</name>
</gene>
<evidence type="ECO:0000256" key="3">
    <source>
        <dbReference type="ARBA" id="ARBA00023027"/>
    </source>
</evidence>
<keyword evidence="5" id="KW-0642">Proline metabolism</keyword>
<keyword evidence="5" id="KW-0238">DNA-binding</keyword>
<dbReference type="Pfam" id="PF00171">
    <property type="entry name" value="Aldedh"/>
    <property type="match status" value="1"/>
</dbReference>
<comment type="similarity">
    <text evidence="5">In the N-terminal section; belongs to the proline dehydrogenase family.</text>
</comment>
<comment type="similarity">
    <text evidence="5">In the C-terminal section; belongs to the aldehyde dehydrogenase family.</text>
</comment>
<keyword evidence="5" id="KW-0285">Flavoprotein</keyword>
<dbReference type="NCBIfam" id="TIGR01238">
    <property type="entry name" value="D1pyr5carbox3"/>
    <property type="match status" value="1"/>
</dbReference>
<keyword evidence="5" id="KW-0678">Repressor</keyword>
<dbReference type="Gene3D" id="1.20.5.460">
    <property type="entry name" value="Single helix bin"/>
    <property type="match status" value="1"/>
</dbReference>
<dbReference type="Pfam" id="PF01619">
    <property type="entry name" value="Pro_dh"/>
    <property type="match status" value="1"/>
</dbReference>
<evidence type="ECO:0000259" key="9">
    <source>
        <dbReference type="Pfam" id="PF18327"/>
    </source>
</evidence>
<comment type="pathway">
    <text evidence="5">Amino-acid degradation; L-proline degradation into L-glutamate; L-glutamate from L-proline: step 1/2.</text>
</comment>
<evidence type="ECO:0000256" key="1">
    <source>
        <dbReference type="ARBA" id="ARBA00004786"/>
    </source>
</evidence>
<accession>A0ABS0ESJ9</accession>
<dbReference type="InterPro" id="IPR005933">
    <property type="entry name" value="PutA_C"/>
</dbReference>
<evidence type="ECO:0000313" key="10">
    <source>
        <dbReference type="EMBL" id="MBF8177029.1"/>
    </source>
</evidence>
<keyword evidence="11" id="KW-1185">Reference proteome</keyword>
<dbReference type="InterPro" id="IPR029041">
    <property type="entry name" value="FAD-linked_oxidoreductase-like"/>
</dbReference>
<comment type="cofactor">
    <cofactor evidence="5">
        <name>FAD</name>
        <dbReference type="ChEBI" id="CHEBI:57692"/>
    </cofactor>
</comment>
<comment type="pathway">
    <text evidence="1 5">Amino-acid degradation; L-proline degradation into L-glutamate; L-glutamate from L-proline: step 2/2.</text>
</comment>
<dbReference type="InterPro" id="IPR050485">
    <property type="entry name" value="Proline_metab_enzyme"/>
</dbReference>
<sequence>MSSLSYSSPFSAFAEETISTPSPLRDTISRAYRLDEITAVQNLLKQVTNNPALQSASQALARQLVTSVRAKRSRASGVDALMHEFSLSSEEGIALMCLAEALLRIPDHQTADRLIADKISKGDWQRHLGTSPSLFVNAASWGLLITGKLLHSASEDGLGAALTRLISKGGEPLIRKGVDLAMRMLGSQFVAGQTIDEALSNSREHEKHGYRYSYDMLGEAAMTVADAEAYYLSYTAAIHAIGKASEQRGIRNGPGISVKLSALHPRYTRAQGTRVMQELLPRLKQLLLLAKQYDIGLNIDAEEADRLELSLDLMEALAADPELASYDGLGFVVQAYQKRCPYVINYLIDLAHRSGRKFMVRLVKGAYWDTEIKRAQVDGLSGYPVYTRKAYTDLSYLVCAQKLLAANNVIYPQFATHNALTFAAIYQQAQALQVTDYEFQCLHGMGETLYDQIVGPEHLHVPCRIYAPVGTHETLLAYLVRRLLENGANSSFVNQIVDEHISIDQLLQDPVALAAQYAGQPHPALPLPVDLYGAERQNSSGIDLSDEHALRALSASLSAYGKQQWHALPLTGAAIYGAAIAIRNPADHNDVVGTVAHANQLDAEQAIAHAVTGMSTWQAHTAEQRAAILLRAADLFQQHANEFIALAVREAGKTLPNAIGELREAIDFLRYYSAQSIASNATPPLGLVACISPWNFPLAIFTGQLSAALAAGNVVIAKPAEQTPLIALRAVQLLHQAGVPENVLLYLPGNGETIGAQLVTDERVSAVVFTGSTQVARSINRKLAQRSIAEARDIPLIAETGGQNAMIVDSSALCEQVVRDVISSAYDSAGQRCSALRVLCLQSDIAEPTLHMLQGAMQELHINNPDRLLTDIGPVIDAEAQGHLRDYIAQNADKKMYELTLPATAENGTFVAPCVLEIDSIAELKREVFGPVLHVLRYQRDDLPQLIRDINATGFGLTLGIHTRIDETTAYVTHHAHVGNIYVNRNIVGAVVGVQPFGGEGLSGTGPKAGGPFYLKRLQHSGTVSIEKTDDEDREEARHIETALAELLTWSIPRQEQTLSQLIVEYVRTSPSGKIIRLHGVTGEINTLGFAARGAVLCVAETTPALLNQMFAVYATGNQVVLLQSTALLVPPDFPAHLRASITTIEHQHACKELRLALLERDQHQADLRIALAAREGAIVLVVTTEFPHPVPLWRLVNERALCINTTAAGGNASLMTIKH</sequence>
<keyword evidence="5" id="KW-0805">Transcription regulation</keyword>
<dbReference type="Gene3D" id="3.40.309.10">
    <property type="entry name" value="Aldehyde Dehydrogenase, Chain A, domain 2"/>
    <property type="match status" value="1"/>
</dbReference>
<keyword evidence="3 5" id="KW-0520">NAD</keyword>
<feature type="domain" description="Proline dehydrogenase PutA" evidence="8">
    <location>
        <begin position="78"/>
        <end position="189"/>
    </location>
</feature>
<keyword evidence="5" id="KW-0274">FAD</keyword>
<evidence type="ECO:0000259" key="7">
    <source>
        <dbReference type="Pfam" id="PF01619"/>
    </source>
</evidence>
<dbReference type="PANTHER" id="PTHR42862">
    <property type="entry name" value="DELTA-1-PYRROLINE-5-CARBOXYLATE DEHYDROGENASE 1, ISOFORM A-RELATED"/>
    <property type="match status" value="1"/>
</dbReference>
<dbReference type="CDD" id="cd07125">
    <property type="entry name" value="ALDH_PutA-P5CDH"/>
    <property type="match status" value="1"/>
</dbReference>
<dbReference type="PANTHER" id="PTHR42862:SF1">
    <property type="entry name" value="DELTA-1-PYRROLINE-5-CARBOXYLATE DEHYDROGENASE 2, ISOFORM A-RELATED"/>
    <property type="match status" value="1"/>
</dbReference>
<dbReference type="GO" id="GO:0004657">
    <property type="term" value="F:proline dehydrogenase activity"/>
    <property type="evidence" value="ECO:0007669"/>
    <property type="project" value="UniProtKB-EC"/>
</dbReference>
<dbReference type="InterPro" id="IPR015590">
    <property type="entry name" value="Aldehyde_DH_dom"/>
</dbReference>
<dbReference type="InterPro" id="IPR016163">
    <property type="entry name" value="Ald_DH_C"/>
</dbReference>
<organism evidence="10 11">
    <name type="scientific">Herminiimonas contaminans</name>
    <dbReference type="NCBI Taxonomy" id="1111140"/>
    <lineage>
        <taxon>Bacteria</taxon>
        <taxon>Pseudomonadati</taxon>
        <taxon>Pseudomonadota</taxon>
        <taxon>Betaproteobacteria</taxon>
        <taxon>Burkholderiales</taxon>
        <taxon>Oxalobacteraceae</taxon>
        <taxon>Herminiimonas</taxon>
    </lineage>
</organism>
<comment type="catalytic activity">
    <reaction evidence="4 5">
        <text>L-glutamate 5-semialdehyde + NAD(+) + H2O = L-glutamate + NADH + 2 H(+)</text>
        <dbReference type="Rhea" id="RHEA:30235"/>
        <dbReference type="ChEBI" id="CHEBI:15377"/>
        <dbReference type="ChEBI" id="CHEBI:15378"/>
        <dbReference type="ChEBI" id="CHEBI:29985"/>
        <dbReference type="ChEBI" id="CHEBI:57540"/>
        <dbReference type="ChEBI" id="CHEBI:57945"/>
        <dbReference type="ChEBI" id="CHEBI:58066"/>
        <dbReference type="EC" id="1.2.1.88"/>
    </reaction>
</comment>
<dbReference type="GO" id="GO:0003842">
    <property type="term" value="F:L-glutamate gamma-semialdehyde dehydrogenase activity"/>
    <property type="evidence" value="ECO:0007669"/>
    <property type="project" value="UniProtKB-EC"/>
</dbReference>